<keyword evidence="3" id="KW-1185">Reference proteome</keyword>
<dbReference type="EMBL" id="CP021422">
    <property type="protein sequence ID" value="ASB42480.1"/>
    <property type="molecule type" value="Genomic_DNA"/>
</dbReference>
<reference evidence="3" key="2">
    <citation type="submission" date="2017-05" db="EMBL/GenBank/DDBJ databases">
        <title>Improved OligoMM genomes.</title>
        <authorList>
            <person name="Garzetti D."/>
        </authorList>
    </citation>
    <scope>NUCLEOTIDE SEQUENCE [LARGE SCALE GENOMIC DNA]</scope>
    <source>
        <strain evidence="3">KB18</strain>
    </source>
</reference>
<gene>
    <name evidence="1" type="ORF">ADH66_18600</name>
    <name evidence="2" type="ORF">I5Q82_09015</name>
</gene>
<dbReference type="Gene3D" id="3.40.50.300">
    <property type="entry name" value="P-loop containing nucleotide triphosphate hydrolases"/>
    <property type="match status" value="1"/>
</dbReference>
<proteinExistence type="predicted"/>
<keyword evidence="2" id="KW-0547">Nucleotide-binding</keyword>
<evidence type="ECO:0000313" key="1">
    <source>
        <dbReference type="EMBL" id="ASB42480.1"/>
    </source>
</evidence>
<reference evidence="2 4" key="3">
    <citation type="submission" date="2020-11" db="EMBL/GenBank/DDBJ databases">
        <title>Closed and high quality bacterial genomes of the OMM12 community.</title>
        <authorList>
            <person name="Marbouty M."/>
            <person name="Lamy-Besnier Q."/>
            <person name="Debarbieux L."/>
            <person name="Koszul R."/>
        </authorList>
    </citation>
    <scope>NUCLEOTIDE SEQUENCE [LARGE SCALE GENOMIC DNA]</scope>
    <source>
        <strain evidence="2 4">KB18</strain>
    </source>
</reference>
<dbReference type="RefSeq" id="WP_066537697.1">
    <property type="nucleotide sequence ID" value="NZ_CAPVCI010000010.1"/>
</dbReference>
<sequence length="160" mass="18229">MAKVTLVCGRLCCGKSWYCRQLMEKSPALLLSVDEITDRIFDKDLGDRHDAVTARVRAYLFDKAAEAVAAGADVILDWGFWTRAWRLEAGSFFSDQGIAHEWHYIDVSDEVWRESIARRNRAVLAGEDSSYFVDEGLLEKLQGLFEPPEPGEMDVIIERR</sequence>
<dbReference type="AlphaFoldDB" id="A0A1Z2XVL3"/>
<evidence type="ECO:0000313" key="2">
    <source>
        <dbReference type="EMBL" id="QQR31771.1"/>
    </source>
</evidence>
<organism evidence="2 4">
    <name type="scientific">Acutalibacter muris</name>
    <dbReference type="NCBI Taxonomy" id="1796620"/>
    <lineage>
        <taxon>Bacteria</taxon>
        <taxon>Bacillati</taxon>
        <taxon>Bacillota</taxon>
        <taxon>Clostridia</taxon>
        <taxon>Eubacteriales</taxon>
        <taxon>Acutalibacteraceae</taxon>
        <taxon>Acutalibacter</taxon>
    </lineage>
</organism>
<protein>
    <submittedName>
        <fullName evidence="2">ATP-binding protein</fullName>
    </submittedName>
</protein>
<reference evidence="1" key="1">
    <citation type="journal article" date="2017" name="Genome Announc.">
        <title>High-Quality Whole-Genome Sequences of the Oligo-Mouse-Microbiota Bacterial Community.</title>
        <authorList>
            <person name="Garzetti D."/>
            <person name="Brugiroux S."/>
            <person name="Bunk B."/>
            <person name="Pukall R."/>
            <person name="McCoy K.D."/>
            <person name="Macpherson A.J."/>
            <person name="Stecher B."/>
        </authorList>
    </citation>
    <scope>NUCLEOTIDE SEQUENCE</scope>
    <source>
        <strain evidence="1">KB18</strain>
    </source>
</reference>
<evidence type="ECO:0000313" key="3">
    <source>
        <dbReference type="Proteomes" id="UP000196710"/>
    </source>
</evidence>
<evidence type="ECO:0000313" key="4">
    <source>
        <dbReference type="Proteomes" id="UP000596035"/>
    </source>
</evidence>
<dbReference type="Proteomes" id="UP000596035">
    <property type="component" value="Chromosome"/>
</dbReference>
<dbReference type="Pfam" id="PF13671">
    <property type="entry name" value="AAA_33"/>
    <property type="match status" value="1"/>
</dbReference>
<dbReference type="EMBL" id="CP065321">
    <property type="protein sequence ID" value="QQR31771.1"/>
    <property type="molecule type" value="Genomic_DNA"/>
</dbReference>
<dbReference type="Proteomes" id="UP000196710">
    <property type="component" value="Chromosome"/>
</dbReference>
<dbReference type="InterPro" id="IPR027417">
    <property type="entry name" value="P-loop_NTPase"/>
</dbReference>
<dbReference type="KEGG" id="amur:ADH66_18600"/>
<keyword evidence="2" id="KW-0067">ATP-binding</keyword>
<dbReference type="GO" id="GO:0005524">
    <property type="term" value="F:ATP binding"/>
    <property type="evidence" value="ECO:0007669"/>
    <property type="project" value="UniProtKB-KW"/>
</dbReference>
<name>A0A1Z2XVL3_9FIRM</name>
<accession>A0A1Z2XVL3</accession>
<dbReference type="SUPFAM" id="SSF52540">
    <property type="entry name" value="P-loop containing nucleoside triphosphate hydrolases"/>
    <property type="match status" value="1"/>
</dbReference>